<feature type="transmembrane region" description="Helical" evidence="1">
    <location>
        <begin position="21"/>
        <end position="40"/>
    </location>
</feature>
<protein>
    <recommendedName>
        <fullName evidence="4">AbiV family abortive infection protein</fullName>
    </recommendedName>
</protein>
<evidence type="ECO:0000313" key="2">
    <source>
        <dbReference type="EMBL" id="GGA21900.1"/>
    </source>
</evidence>
<organism evidence="2 3">
    <name type="scientific">Dyella nitratireducens</name>
    <dbReference type="NCBI Taxonomy" id="1849580"/>
    <lineage>
        <taxon>Bacteria</taxon>
        <taxon>Pseudomonadati</taxon>
        <taxon>Pseudomonadota</taxon>
        <taxon>Gammaproteobacteria</taxon>
        <taxon>Lysobacterales</taxon>
        <taxon>Rhodanobacteraceae</taxon>
        <taxon>Dyella</taxon>
    </lineage>
</organism>
<proteinExistence type="predicted"/>
<gene>
    <name evidence="2" type="ORF">GCM10010981_07560</name>
</gene>
<dbReference type="Proteomes" id="UP000620046">
    <property type="component" value="Unassembled WGS sequence"/>
</dbReference>
<reference evidence="3" key="1">
    <citation type="journal article" date="2019" name="Int. J. Syst. Evol. Microbiol.">
        <title>The Global Catalogue of Microorganisms (GCM) 10K type strain sequencing project: providing services to taxonomists for standard genome sequencing and annotation.</title>
        <authorList>
            <consortium name="The Broad Institute Genomics Platform"/>
            <consortium name="The Broad Institute Genome Sequencing Center for Infectious Disease"/>
            <person name="Wu L."/>
            <person name="Ma J."/>
        </authorList>
    </citation>
    <scope>NUCLEOTIDE SEQUENCE [LARGE SCALE GENOMIC DNA]</scope>
    <source>
        <strain evidence="3">CGMCC 1.15439</strain>
    </source>
</reference>
<name>A0ABQ1FNY3_9GAMM</name>
<dbReference type="InterPro" id="IPR054257">
    <property type="entry name" value="DUF6988"/>
</dbReference>
<comment type="caution">
    <text evidence="2">The sequence shown here is derived from an EMBL/GenBank/DDBJ whole genome shotgun (WGS) entry which is preliminary data.</text>
</comment>
<sequence length="244" mass="26551">MASPTPQAPIRMEQTKQAADLAVAAIKAVLVAIAGFPIPASKRNALSVALLRASIDHAHALALLIAIHPWEFGSSSLALHRVQIETLLRGAFFAKEATDDEVEYFIKHDEMPKRPNKDGQSKRLNHKTLAPLVGDVLAVGSSTKIVDMVQYSWDVLCGMVHGGKSTLITYTNEQIGFRTEPGEIVEVVGNALALAHLAMVGVCYVSTADDQEKSDLFQEPRNTRIAFRDYLKSVFPKPSDMTGS</sequence>
<accession>A0ABQ1FNY3</accession>
<keyword evidence="1" id="KW-1133">Transmembrane helix</keyword>
<keyword evidence="3" id="KW-1185">Reference proteome</keyword>
<evidence type="ECO:0000313" key="3">
    <source>
        <dbReference type="Proteomes" id="UP000620046"/>
    </source>
</evidence>
<keyword evidence="1" id="KW-0472">Membrane</keyword>
<keyword evidence="1" id="KW-0812">Transmembrane</keyword>
<dbReference type="EMBL" id="BMJA01000001">
    <property type="protein sequence ID" value="GGA21900.1"/>
    <property type="molecule type" value="Genomic_DNA"/>
</dbReference>
<dbReference type="Pfam" id="PF22491">
    <property type="entry name" value="DUF6988"/>
    <property type="match status" value="1"/>
</dbReference>
<evidence type="ECO:0000256" key="1">
    <source>
        <dbReference type="SAM" id="Phobius"/>
    </source>
</evidence>
<evidence type="ECO:0008006" key="4">
    <source>
        <dbReference type="Google" id="ProtNLM"/>
    </source>
</evidence>
<dbReference type="RefSeq" id="WP_188792922.1">
    <property type="nucleotide sequence ID" value="NZ_BMJA01000001.1"/>
</dbReference>